<organism evidence="1 2">
    <name type="scientific">Candidatus Roizmanbacteria bacterium CG_4_9_14_0_8_um_filter_34_12</name>
    <dbReference type="NCBI Taxonomy" id="1974840"/>
    <lineage>
        <taxon>Bacteria</taxon>
        <taxon>Candidatus Roizmaniibacteriota</taxon>
    </lineage>
</organism>
<name>A0A2M8DAT5_9BACT</name>
<protein>
    <submittedName>
        <fullName evidence="1">Uncharacterized protein</fullName>
    </submittedName>
</protein>
<evidence type="ECO:0000313" key="1">
    <source>
        <dbReference type="EMBL" id="PJB87534.1"/>
    </source>
</evidence>
<proteinExistence type="predicted"/>
<accession>A0A2M8DAT5</accession>
<dbReference type="EMBL" id="PFTH01000234">
    <property type="protein sequence ID" value="PJB87534.1"/>
    <property type="molecule type" value="Genomic_DNA"/>
</dbReference>
<dbReference type="AlphaFoldDB" id="A0A2M8DAT5"/>
<comment type="caution">
    <text evidence="1">The sequence shown here is derived from an EMBL/GenBank/DDBJ whole genome shotgun (WGS) entry which is preliminary data.</text>
</comment>
<reference evidence="2" key="1">
    <citation type="submission" date="2017-09" db="EMBL/GenBank/DDBJ databases">
        <title>Depth-based differentiation of microbial function through sediment-hosted aquifers and enrichment of novel symbionts in the deep terrestrial subsurface.</title>
        <authorList>
            <person name="Probst A.J."/>
            <person name="Ladd B."/>
            <person name="Jarett J.K."/>
            <person name="Geller-Mcgrath D.E."/>
            <person name="Sieber C.M.K."/>
            <person name="Emerson J.B."/>
            <person name="Anantharaman K."/>
            <person name="Thomas B.C."/>
            <person name="Malmstrom R."/>
            <person name="Stieglmeier M."/>
            <person name="Klingl A."/>
            <person name="Woyke T."/>
            <person name="Ryan C.M."/>
            <person name="Banfield J.F."/>
        </authorList>
    </citation>
    <scope>NUCLEOTIDE SEQUENCE [LARGE SCALE GENOMIC DNA]</scope>
</reference>
<evidence type="ECO:0000313" key="2">
    <source>
        <dbReference type="Proteomes" id="UP000229706"/>
    </source>
</evidence>
<sequence>MVISWLVTFLIRILNLLLNKEKMLLMSKISCAALVVAGKNANIFLCVMAAKQGISSLNMARPTQQKPRFVETRKRD</sequence>
<gene>
    <name evidence="1" type="ORF">CO083_06520</name>
</gene>
<dbReference type="Proteomes" id="UP000229706">
    <property type="component" value="Unassembled WGS sequence"/>
</dbReference>